<reference evidence="1 3" key="2">
    <citation type="journal article" date="2014" name="BMC Genomics">
        <title>An improved genome release (version Mt4.0) for the model legume Medicago truncatula.</title>
        <authorList>
            <person name="Tang H."/>
            <person name="Krishnakumar V."/>
            <person name="Bidwell S."/>
            <person name="Rosen B."/>
            <person name="Chan A."/>
            <person name="Zhou S."/>
            <person name="Gentzbittel L."/>
            <person name="Childs K.L."/>
            <person name="Yandell M."/>
            <person name="Gundlach H."/>
            <person name="Mayer K.F."/>
            <person name="Schwartz D.C."/>
            <person name="Town C.D."/>
        </authorList>
    </citation>
    <scope>GENOME REANNOTATION</scope>
    <source>
        <strain evidence="1">A17</strain>
        <strain evidence="2 3">cv. Jemalong A17</strain>
    </source>
</reference>
<proteinExistence type="predicted"/>
<sequence>MNFKKWREQIERENREIPIQPVFSLTLFYPFLFEFGFRLQRKIMRKNSDSDLNSDSIGGLHVKYQAMREGPGGEVVSIRISQQLL</sequence>
<dbReference type="EMBL" id="CM001224">
    <property type="protein sequence ID" value="KEH18666.1"/>
    <property type="molecule type" value="Genomic_DNA"/>
</dbReference>
<keyword evidence="3" id="KW-1185">Reference proteome</keyword>
<dbReference type="PaxDb" id="3880-AES84117"/>
<evidence type="ECO:0000313" key="2">
    <source>
        <dbReference type="EnsemblPlants" id="KEH18666"/>
    </source>
</evidence>
<dbReference type="EnsemblPlants" id="KEH18666">
    <property type="protein sequence ID" value="KEH18666"/>
    <property type="gene ID" value="MTR_8g027740"/>
</dbReference>
<reference evidence="2" key="3">
    <citation type="submission" date="2015-04" db="UniProtKB">
        <authorList>
            <consortium name="EnsemblPlants"/>
        </authorList>
    </citation>
    <scope>IDENTIFICATION</scope>
    <source>
        <strain evidence="2">cv. Jemalong A17</strain>
    </source>
</reference>
<dbReference type="HOGENOM" id="CLU_2516101_0_0_1"/>
<reference evidence="1 3" key="1">
    <citation type="journal article" date="2011" name="Nature">
        <title>The Medicago genome provides insight into the evolution of rhizobial symbioses.</title>
        <authorList>
            <person name="Young N.D."/>
            <person name="Debelle F."/>
            <person name="Oldroyd G.E."/>
            <person name="Geurts R."/>
            <person name="Cannon S.B."/>
            <person name="Udvardi M.K."/>
            <person name="Benedito V.A."/>
            <person name="Mayer K.F."/>
            <person name="Gouzy J."/>
            <person name="Schoof H."/>
            <person name="Van de Peer Y."/>
            <person name="Proost S."/>
            <person name="Cook D.R."/>
            <person name="Meyers B.C."/>
            <person name="Spannagl M."/>
            <person name="Cheung F."/>
            <person name="De Mita S."/>
            <person name="Krishnakumar V."/>
            <person name="Gundlach H."/>
            <person name="Zhou S."/>
            <person name="Mudge J."/>
            <person name="Bharti A.K."/>
            <person name="Murray J.D."/>
            <person name="Naoumkina M.A."/>
            <person name="Rosen B."/>
            <person name="Silverstein K.A."/>
            <person name="Tang H."/>
            <person name="Rombauts S."/>
            <person name="Zhao P.X."/>
            <person name="Zhou P."/>
            <person name="Barbe V."/>
            <person name="Bardou P."/>
            <person name="Bechner M."/>
            <person name="Bellec A."/>
            <person name="Berger A."/>
            <person name="Berges H."/>
            <person name="Bidwell S."/>
            <person name="Bisseling T."/>
            <person name="Choisne N."/>
            <person name="Couloux A."/>
            <person name="Denny R."/>
            <person name="Deshpande S."/>
            <person name="Dai X."/>
            <person name="Doyle J.J."/>
            <person name="Dudez A.M."/>
            <person name="Farmer A.D."/>
            <person name="Fouteau S."/>
            <person name="Franken C."/>
            <person name="Gibelin C."/>
            <person name="Gish J."/>
            <person name="Goldstein S."/>
            <person name="Gonzalez A.J."/>
            <person name="Green P.J."/>
            <person name="Hallab A."/>
            <person name="Hartog M."/>
            <person name="Hua A."/>
            <person name="Humphray S.J."/>
            <person name="Jeong D.H."/>
            <person name="Jing Y."/>
            <person name="Jocker A."/>
            <person name="Kenton S.M."/>
            <person name="Kim D.J."/>
            <person name="Klee K."/>
            <person name="Lai H."/>
            <person name="Lang C."/>
            <person name="Lin S."/>
            <person name="Macmil S.L."/>
            <person name="Magdelenat G."/>
            <person name="Matthews L."/>
            <person name="McCorrison J."/>
            <person name="Monaghan E.L."/>
            <person name="Mun J.H."/>
            <person name="Najar F.Z."/>
            <person name="Nicholson C."/>
            <person name="Noirot C."/>
            <person name="O'Bleness M."/>
            <person name="Paule C.R."/>
            <person name="Poulain J."/>
            <person name="Prion F."/>
            <person name="Qin B."/>
            <person name="Qu C."/>
            <person name="Retzel E.F."/>
            <person name="Riddle C."/>
            <person name="Sallet E."/>
            <person name="Samain S."/>
            <person name="Samson N."/>
            <person name="Sanders I."/>
            <person name="Saurat O."/>
            <person name="Scarpelli C."/>
            <person name="Schiex T."/>
            <person name="Segurens B."/>
            <person name="Severin A.J."/>
            <person name="Sherrier D.J."/>
            <person name="Shi R."/>
            <person name="Sims S."/>
            <person name="Singer S.R."/>
            <person name="Sinharoy S."/>
            <person name="Sterck L."/>
            <person name="Viollet A."/>
            <person name="Wang B.B."/>
            <person name="Wang K."/>
            <person name="Wang M."/>
            <person name="Wang X."/>
            <person name="Warfsmann J."/>
            <person name="Weissenbach J."/>
            <person name="White D.D."/>
            <person name="White J.D."/>
            <person name="Wiley G.B."/>
            <person name="Wincker P."/>
            <person name="Xing Y."/>
            <person name="Yang L."/>
            <person name="Yao Z."/>
            <person name="Ying F."/>
            <person name="Zhai J."/>
            <person name="Zhou L."/>
            <person name="Zuber A."/>
            <person name="Denarie J."/>
            <person name="Dixon R.A."/>
            <person name="May G.D."/>
            <person name="Schwartz D.C."/>
            <person name="Rogers J."/>
            <person name="Quetier F."/>
            <person name="Town C.D."/>
            <person name="Roe B.A."/>
        </authorList>
    </citation>
    <scope>NUCLEOTIDE SEQUENCE [LARGE SCALE GENOMIC DNA]</scope>
    <source>
        <strain evidence="1">A17</strain>
        <strain evidence="2 3">cv. Jemalong A17</strain>
    </source>
</reference>
<name>G8A2W3_MEDTR</name>
<evidence type="ECO:0000313" key="1">
    <source>
        <dbReference type="EMBL" id="KEH18666.1"/>
    </source>
</evidence>
<evidence type="ECO:0000313" key="3">
    <source>
        <dbReference type="Proteomes" id="UP000002051"/>
    </source>
</evidence>
<protein>
    <submittedName>
        <fullName evidence="1 2">Uncharacterized protein</fullName>
    </submittedName>
</protein>
<dbReference type="Proteomes" id="UP000002051">
    <property type="component" value="Chromosome 8"/>
</dbReference>
<accession>G8A2W3</accession>
<dbReference type="AlphaFoldDB" id="G8A2W3"/>
<gene>
    <name evidence="1" type="ordered locus">MTR_8g027740</name>
</gene>
<organism evidence="2">
    <name type="scientific">Medicago truncatula</name>
    <name type="common">Barrel medic</name>
    <name type="synonym">Medicago tribuloides</name>
    <dbReference type="NCBI Taxonomy" id="3880"/>
    <lineage>
        <taxon>Eukaryota</taxon>
        <taxon>Viridiplantae</taxon>
        <taxon>Streptophyta</taxon>
        <taxon>Embryophyta</taxon>
        <taxon>Tracheophyta</taxon>
        <taxon>Spermatophyta</taxon>
        <taxon>Magnoliopsida</taxon>
        <taxon>eudicotyledons</taxon>
        <taxon>Gunneridae</taxon>
        <taxon>Pentapetalae</taxon>
        <taxon>rosids</taxon>
        <taxon>fabids</taxon>
        <taxon>Fabales</taxon>
        <taxon>Fabaceae</taxon>
        <taxon>Papilionoideae</taxon>
        <taxon>50 kb inversion clade</taxon>
        <taxon>NPAAA clade</taxon>
        <taxon>Hologalegina</taxon>
        <taxon>IRL clade</taxon>
        <taxon>Trifolieae</taxon>
        <taxon>Medicago</taxon>
    </lineage>
</organism>